<dbReference type="PANTHER" id="PTHR10584:SF166">
    <property type="entry name" value="RIBOKINASE"/>
    <property type="match status" value="1"/>
</dbReference>
<dbReference type="InterPro" id="IPR002173">
    <property type="entry name" value="Carboh/pur_kinase_PfkB_CS"/>
</dbReference>
<dbReference type="PANTHER" id="PTHR10584">
    <property type="entry name" value="SUGAR KINASE"/>
    <property type="match status" value="1"/>
</dbReference>
<sequence length="364" mass="38825">MTQRERQILELVRQDPLISQQALAERLGISRSAVAVHLMHLSQKGYILGKGYILAPSSYVMVVGGANMDISAIAAQPLRMGDSNPGRVRTSPGGVARNIAENLGRLGVDCRLLTAVGDDPYGQTLLESTQRAGVNVRASLICPGQASSTYVSVHQPDGEMQVAFNDMAVLEALTPQALAAQLDALQQAAALVLDTNIQAETLAWLCSQCQHSPIFVDPVSAYKVERIRPWLGHIHTLKPNQLEAATLSGKAFAGLNEAPAQADWLHSEGVQQVVFSLGAEGVFCSDGQTQQHLPPIPVEVVNVTGAGDALMAGLVWGWLNQQPLVQAARFAQACAALTLGCESTNHPSLSPQLLARFMETSNES</sequence>
<dbReference type="Proteomes" id="UP001589628">
    <property type="component" value="Unassembled WGS sequence"/>
</dbReference>
<dbReference type="Gene3D" id="3.40.1190.20">
    <property type="match status" value="1"/>
</dbReference>
<dbReference type="Gene3D" id="1.10.10.10">
    <property type="entry name" value="Winged helix-like DNA-binding domain superfamily/Winged helix DNA-binding domain"/>
    <property type="match status" value="1"/>
</dbReference>
<evidence type="ECO:0000256" key="1">
    <source>
        <dbReference type="ARBA" id="ARBA00022679"/>
    </source>
</evidence>
<dbReference type="RefSeq" id="WP_027313075.1">
    <property type="nucleotide sequence ID" value="NZ_JBHLZN010000001.1"/>
</dbReference>
<dbReference type="InterPro" id="IPR011611">
    <property type="entry name" value="PfkB_dom"/>
</dbReference>
<comment type="caution">
    <text evidence="4">The sequence shown here is derived from an EMBL/GenBank/DDBJ whole genome shotgun (WGS) entry which is preliminary data.</text>
</comment>
<evidence type="ECO:0000313" key="4">
    <source>
        <dbReference type="EMBL" id="MFB9885353.1"/>
    </source>
</evidence>
<name>A0ABV5Z7U6_9GAMM</name>
<reference evidence="4 5" key="1">
    <citation type="submission" date="2024-09" db="EMBL/GenBank/DDBJ databases">
        <authorList>
            <person name="Sun Q."/>
            <person name="Mori K."/>
        </authorList>
    </citation>
    <scope>NUCLEOTIDE SEQUENCE [LARGE SCALE GENOMIC DNA]</scope>
    <source>
        <strain evidence="4 5">ATCC 51285</strain>
    </source>
</reference>
<dbReference type="EMBL" id="JBHLZN010000001">
    <property type="protein sequence ID" value="MFB9885353.1"/>
    <property type="molecule type" value="Genomic_DNA"/>
</dbReference>
<keyword evidence="1" id="KW-0808">Transferase</keyword>
<evidence type="ECO:0000259" key="3">
    <source>
        <dbReference type="PROSITE" id="PS50956"/>
    </source>
</evidence>
<dbReference type="InterPro" id="IPR000485">
    <property type="entry name" value="AsnC-type_HTH_dom"/>
</dbReference>
<evidence type="ECO:0000313" key="5">
    <source>
        <dbReference type="Proteomes" id="UP001589628"/>
    </source>
</evidence>
<dbReference type="InterPro" id="IPR036388">
    <property type="entry name" value="WH-like_DNA-bd_sf"/>
</dbReference>
<dbReference type="Pfam" id="PF00294">
    <property type="entry name" value="PfkB"/>
    <property type="match status" value="1"/>
</dbReference>
<dbReference type="SUPFAM" id="SSF46785">
    <property type="entry name" value="Winged helix' DNA-binding domain"/>
    <property type="match status" value="1"/>
</dbReference>
<accession>A0ABV5Z7U6</accession>
<gene>
    <name evidence="4" type="ORF">ACFFLH_02845</name>
</gene>
<feature type="domain" description="HTH asnC-type" evidence="3">
    <location>
        <begin position="1"/>
        <end position="60"/>
    </location>
</feature>
<dbReference type="InterPro" id="IPR011991">
    <property type="entry name" value="ArsR-like_HTH"/>
</dbReference>
<proteinExistence type="predicted"/>
<dbReference type="InterPro" id="IPR029056">
    <property type="entry name" value="Ribokinase-like"/>
</dbReference>
<dbReference type="CDD" id="cd01941">
    <property type="entry name" value="YeiC_kinase_like"/>
    <property type="match status" value="1"/>
</dbReference>
<organism evidence="4 5">
    <name type="scientific">Balneatrix alpica</name>
    <dbReference type="NCBI Taxonomy" id="75684"/>
    <lineage>
        <taxon>Bacteria</taxon>
        <taxon>Pseudomonadati</taxon>
        <taxon>Pseudomonadota</taxon>
        <taxon>Gammaproteobacteria</taxon>
        <taxon>Oceanospirillales</taxon>
        <taxon>Balneatrichaceae</taxon>
        <taxon>Balneatrix</taxon>
    </lineage>
</organism>
<dbReference type="InterPro" id="IPR036390">
    <property type="entry name" value="WH_DNA-bd_sf"/>
</dbReference>
<protein>
    <submittedName>
        <fullName evidence="4">PfkB family carbohydrate kinase</fullName>
    </submittedName>
</protein>
<dbReference type="PROSITE" id="PS00583">
    <property type="entry name" value="PFKB_KINASES_1"/>
    <property type="match status" value="1"/>
</dbReference>
<dbReference type="PROSITE" id="PS50956">
    <property type="entry name" value="HTH_ASNC_2"/>
    <property type="match status" value="1"/>
</dbReference>
<dbReference type="SUPFAM" id="SSF53613">
    <property type="entry name" value="Ribokinase-like"/>
    <property type="match status" value="1"/>
</dbReference>
<evidence type="ECO:0000256" key="2">
    <source>
        <dbReference type="ARBA" id="ARBA00022777"/>
    </source>
</evidence>
<dbReference type="PROSITE" id="PS00584">
    <property type="entry name" value="PFKB_KINASES_2"/>
    <property type="match status" value="1"/>
</dbReference>
<dbReference type="GO" id="GO:0016301">
    <property type="term" value="F:kinase activity"/>
    <property type="evidence" value="ECO:0007669"/>
    <property type="project" value="UniProtKB-KW"/>
</dbReference>
<keyword evidence="5" id="KW-1185">Reference proteome</keyword>
<dbReference type="Pfam" id="PF13412">
    <property type="entry name" value="HTH_24"/>
    <property type="match status" value="1"/>
</dbReference>
<keyword evidence="2 4" id="KW-0418">Kinase</keyword>
<dbReference type="CDD" id="cd00090">
    <property type="entry name" value="HTH_ARSR"/>
    <property type="match status" value="1"/>
</dbReference>